<evidence type="ECO:0000313" key="3">
    <source>
        <dbReference type="Proteomes" id="UP001172101"/>
    </source>
</evidence>
<feature type="domain" description="Nudix hydrolase" evidence="1">
    <location>
        <begin position="37"/>
        <end position="178"/>
    </location>
</feature>
<organism evidence="2 3">
    <name type="scientific">Lasiosphaeria miniovina</name>
    <dbReference type="NCBI Taxonomy" id="1954250"/>
    <lineage>
        <taxon>Eukaryota</taxon>
        <taxon>Fungi</taxon>
        <taxon>Dikarya</taxon>
        <taxon>Ascomycota</taxon>
        <taxon>Pezizomycotina</taxon>
        <taxon>Sordariomycetes</taxon>
        <taxon>Sordariomycetidae</taxon>
        <taxon>Sordariales</taxon>
        <taxon>Lasiosphaeriaceae</taxon>
        <taxon>Lasiosphaeria</taxon>
    </lineage>
</organism>
<proteinExistence type="predicted"/>
<dbReference type="SUPFAM" id="SSF55811">
    <property type="entry name" value="Nudix"/>
    <property type="match status" value="1"/>
</dbReference>
<accession>A0AA40A6Q2</accession>
<dbReference type="GO" id="GO:0016787">
    <property type="term" value="F:hydrolase activity"/>
    <property type="evidence" value="ECO:0007669"/>
    <property type="project" value="UniProtKB-KW"/>
</dbReference>
<protein>
    <submittedName>
        <fullName evidence="2">NUDIX hydrolase domain-like protein</fullName>
    </submittedName>
</protein>
<keyword evidence="2" id="KW-0378">Hydrolase</keyword>
<dbReference type="GeneID" id="85325959"/>
<gene>
    <name evidence="2" type="ORF">B0T26DRAFT_724375</name>
</gene>
<dbReference type="RefSeq" id="XP_060293539.1">
    <property type="nucleotide sequence ID" value="XM_060442689.1"/>
</dbReference>
<dbReference type="InterPro" id="IPR000086">
    <property type="entry name" value="NUDIX_hydrolase_dom"/>
</dbReference>
<dbReference type="InterPro" id="IPR015797">
    <property type="entry name" value="NUDIX_hydrolase-like_dom_sf"/>
</dbReference>
<dbReference type="Gene3D" id="3.90.79.10">
    <property type="entry name" value="Nucleoside Triphosphate Pyrophosphohydrolase"/>
    <property type="match status" value="1"/>
</dbReference>
<reference evidence="2" key="1">
    <citation type="submission" date="2023-06" db="EMBL/GenBank/DDBJ databases">
        <title>Genome-scale phylogeny and comparative genomics of the fungal order Sordariales.</title>
        <authorList>
            <consortium name="Lawrence Berkeley National Laboratory"/>
            <person name="Hensen N."/>
            <person name="Bonometti L."/>
            <person name="Westerberg I."/>
            <person name="Brannstrom I.O."/>
            <person name="Guillou S."/>
            <person name="Cros-Aarteil S."/>
            <person name="Calhoun S."/>
            <person name="Haridas S."/>
            <person name="Kuo A."/>
            <person name="Mondo S."/>
            <person name="Pangilinan J."/>
            <person name="Riley R."/>
            <person name="LaButti K."/>
            <person name="Andreopoulos B."/>
            <person name="Lipzen A."/>
            <person name="Chen C."/>
            <person name="Yanf M."/>
            <person name="Daum C."/>
            <person name="Ng V."/>
            <person name="Clum A."/>
            <person name="Steindorff A."/>
            <person name="Ohm R."/>
            <person name="Martin F."/>
            <person name="Silar P."/>
            <person name="Natvig D."/>
            <person name="Lalanne C."/>
            <person name="Gautier V."/>
            <person name="Ament-velasquez S.L."/>
            <person name="Kruys A."/>
            <person name="Hutchinson M.I."/>
            <person name="Powell A.J."/>
            <person name="Barry K."/>
            <person name="Miller A.N."/>
            <person name="Grigoriev I.V."/>
            <person name="Debuchy R."/>
            <person name="Gladieux P."/>
            <person name="Thoren M.H."/>
            <person name="Johannesson H."/>
        </authorList>
    </citation>
    <scope>NUCLEOTIDE SEQUENCE</scope>
    <source>
        <strain evidence="2">SMH2392-1A</strain>
    </source>
</reference>
<keyword evidence="3" id="KW-1185">Reference proteome</keyword>
<evidence type="ECO:0000259" key="1">
    <source>
        <dbReference type="PROSITE" id="PS51462"/>
    </source>
</evidence>
<dbReference type="Pfam" id="PF00293">
    <property type="entry name" value="NUDIX"/>
    <property type="match status" value="1"/>
</dbReference>
<comment type="caution">
    <text evidence="2">The sequence shown here is derived from an EMBL/GenBank/DDBJ whole genome shotgun (WGS) entry which is preliminary data.</text>
</comment>
<dbReference type="PANTHER" id="PTHR43736">
    <property type="entry name" value="ADP-RIBOSE PYROPHOSPHATASE"/>
    <property type="match status" value="1"/>
</dbReference>
<dbReference type="CDD" id="cd02883">
    <property type="entry name" value="NUDIX_Hydrolase"/>
    <property type="match status" value="1"/>
</dbReference>
<name>A0AA40A6Q2_9PEZI</name>
<dbReference type="AlphaFoldDB" id="A0AA40A6Q2"/>
<sequence>MSTASSDLPFTGFTFSDAVSALNVSPAAYKASHPSITGGLVVGAVVIVGNSPPRMLLIQRAPSDGWPLNWECPGGGVDAQLDATLLQAVARELFEESGLVAAHIEAVLEEYEFGDGGDRWRKITCLVRVEHDGRHDAPPPPVTLAPDEHCDHVWASEEEVRLAKCDGREIRFAYDGAVKQTFVDALQRHGAV</sequence>
<dbReference type="PROSITE" id="PS51462">
    <property type="entry name" value="NUDIX"/>
    <property type="match status" value="1"/>
</dbReference>
<dbReference type="Proteomes" id="UP001172101">
    <property type="component" value="Unassembled WGS sequence"/>
</dbReference>
<dbReference type="EMBL" id="JAUIRO010000006">
    <property type="protein sequence ID" value="KAK0710235.1"/>
    <property type="molecule type" value="Genomic_DNA"/>
</dbReference>
<evidence type="ECO:0000313" key="2">
    <source>
        <dbReference type="EMBL" id="KAK0710235.1"/>
    </source>
</evidence>
<dbReference type="PANTHER" id="PTHR43736:SF1">
    <property type="entry name" value="DIHYDRONEOPTERIN TRIPHOSPHATE DIPHOSPHATASE"/>
    <property type="match status" value="1"/>
</dbReference>